<dbReference type="OrthoDB" id="9808480at2"/>
<reference evidence="6 7" key="2">
    <citation type="submission" date="2019-02" db="EMBL/GenBank/DDBJ databases">
        <title>Draft Genome Sequences of Six Type Strains of the Genus Massilia.</title>
        <authorList>
            <person name="Miess H."/>
            <person name="Frediansyhah A."/>
            <person name="Gross H."/>
        </authorList>
    </citation>
    <scope>NUCLEOTIDE SEQUENCE [LARGE SCALE GENOMIC DNA]</scope>
    <source>
        <strain evidence="6 7">DSM 17472</strain>
    </source>
</reference>
<sequence>MKIGDIAQATGISRDTLRFYEKRGLLTARRSGNGYRDYPPEAVQWLTYIRTAQSLGFTLAEIEADLPLLADPGGSPEAIRAAMRTKLGEIDRRIEGLAALRADLAARLDDAGDCPLRPAAGAATMNDAVVPRPGTGS</sequence>
<dbReference type="GO" id="GO:0003677">
    <property type="term" value="F:DNA binding"/>
    <property type="evidence" value="ECO:0007669"/>
    <property type="project" value="UniProtKB-KW"/>
</dbReference>
<evidence type="ECO:0000313" key="7">
    <source>
        <dbReference type="Proteomes" id="UP000292307"/>
    </source>
</evidence>
<evidence type="ECO:0000256" key="3">
    <source>
        <dbReference type="ARBA" id="ARBA00023163"/>
    </source>
</evidence>
<dbReference type="SUPFAM" id="SSF46955">
    <property type="entry name" value="Putative DNA-binding domain"/>
    <property type="match status" value="1"/>
</dbReference>
<dbReference type="PANTHER" id="PTHR30204">
    <property type="entry name" value="REDOX-CYCLING DRUG-SENSING TRANSCRIPTIONAL ACTIVATOR SOXR"/>
    <property type="match status" value="1"/>
</dbReference>
<proteinExistence type="predicted"/>
<evidence type="ECO:0000256" key="2">
    <source>
        <dbReference type="ARBA" id="ARBA00023125"/>
    </source>
</evidence>
<keyword evidence="3" id="KW-0804">Transcription</keyword>
<dbReference type="InterPro" id="IPR009061">
    <property type="entry name" value="DNA-bd_dom_put_sf"/>
</dbReference>
<keyword evidence="7" id="KW-1185">Reference proteome</keyword>
<dbReference type="EMBL" id="BMWV01000002">
    <property type="protein sequence ID" value="GGY31742.1"/>
    <property type="molecule type" value="Genomic_DNA"/>
</dbReference>
<dbReference type="RefSeq" id="WP_131144775.1">
    <property type="nucleotide sequence ID" value="NZ_BMWV01000002.1"/>
</dbReference>
<protein>
    <submittedName>
        <fullName evidence="5">MerR family transcriptional regulator</fullName>
    </submittedName>
</protein>
<dbReference type="PANTHER" id="PTHR30204:SF94">
    <property type="entry name" value="HEAVY METAL-DEPENDENT TRANSCRIPTIONAL REGULATOR HI_0293-RELATED"/>
    <property type="match status" value="1"/>
</dbReference>
<evidence type="ECO:0000313" key="8">
    <source>
        <dbReference type="Proteomes" id="UP000628442"/>
    </source>
</evidence>
<dbReference type="Proteomes" id="UP000292307">
    <property type="component" value="Chromosome"/>
</dbReference>
<dbReference type="InterPro" id="IPR000551">
    <property type="entry name" value="MerR-type_HTH_dom"/>
</dbReference>
<dbReference type="PROSITE" id="PS00552">
    <property type="entry name" value="HTH_MERR_1"/>
    <property type="match status" value="1"/>
</dbReference>
<dbReference type="AlphaFoldDB" id="A0A411WV27"/>
<accession>A0A411WV27</accession>
<dbReference type="SMART" id="SM00422">
    <property type="entry name" value="HTH_MERR"/>
    <property type="match status" value="1"/>
</dbReference>
<dbReference type="PRINTS" id="PR00040">
    <property type="entry name" value="HTHMERR"/>
</dbReference>
<dbReference type="Proteomes" id="UP000628442">
    <property type="component" value="Unassembled WGS sequence"/>
</dbReference>
<keyword evidence="2" id="KW-0238">DNA-binding</keyword>
<keyword evidence="1" id="KW-0805">Transcription regulation</keyword>
<evidence type="ECO:0000313" key="5">
    <source>
        <dbReference type="EMBL" id="GGY31742.1"/>
    </source>
</evidence>
<evidence type="ECO:0000256" key="1">
    <source>
        <dbReference type="ARBA" id="ARBA00023015"/>
    </source>
</evidence>
<dbReference type="Gene3D" id="1.10.1660.10">
    <property type="match status" value="1"/>
</dbReference>
<reference evidence="5" key="3">
    <citation type="submission" date="2022-12" db="EMBL/GenBank/DDBJ databases">
        <authorList>
            <person name="Sun Q."/>
            <person name="Kim S."/>
        </authorList>
    </citation>
    <scope>NUCLEOTIDE SEQUENCE</scope>
    <source>
        <strain evidence="5">KCTC 12343</strain>
    </source>
</reference>
<dbReference type="PROSITE" id="PS50937">
    <property type="entry name" value="HTH_MERR_2"/>
    <property type="match status" value="1"/>
</dbReference>
<dbReference type="InterPro" id="IPR047057">
    <property type="entry name" value="MerR_fam"/>
</dbReference>
<organism evidence="5 8">
    <name type="scientific">Pseudoduganella albidiflava</name>
    <dbReference type="NCBI Taxonomy" id="321983"/>
    <lineage>
        <taxon>Bacteria</taxon>
        <taxon>Pseudomonadati</taxon>
        <taxon>Pseudomonadota</taxon>
        <taxon>Betaproteobacteria</taxon>
        <taxon>Burkholderiales</taxon>
        <taxon>Oxalobacteraceae</taxon>
        <taxon>Telluria group</taxon>
        <taxon>Pseudoduganella</taxon>
    </lineage>
</organism>
<dbReference type="EMBL" id="CP036401">
    <property type="protein sequence ID" value="QBI00643.1"/>
    <property type="molecule type" value="Genomic_DNA"/>
</dbReference>
<reference evidence="5" key="1">
    <citation type="journal article" date="2014" name="Int. J. Syst. Evol. Microbiol.">
        <title>Complete genome sequence of Corynebacterium casei LMG S-19264T (=DSM 44701T), isolated from a smear-ripened cheese.</title>
        <authorList>
            <consortium name="US DOE Joint Genome Institute (JGI-PGF)"/>
            <person name="Walter F."/>
            <person name="Albersmeier A."/>
            <person name="Kalinowski J."/>
            <person name="Ruckert C."/>
        </authorList>
    </citation>
    <scope>NUCLEOTIDE SEQUENCE</scope>
    <source>
        <strain evidence="5">KCTC 12343</strain>
    </source>
</reference>
<dbReference type="GO" id="GO:0003700">
    <property type="term" value="F:DNA-binding transcription factor activity"/>
    <property type="evidence" value="ECO:0007669"/>
    <property type="project" value="InterPro"/>
</dbReference>
<gene>
    <name evidence="6" type="ORF">EYF70_07045</name>
    <name evidence="5" type="ORF">GCM10007387_12290</name>
</gene>
<feature type="domain" description="HTH merR-type" evidence="4">
    <location>
        <begin position="1"/>
        <end position="68"/>
    </location>
</feature>
<evidence type="ECO:0000259" key="4">
    <source>
        <dbReference type="PROSITE" id="PS50937"/>
    </source>
</evidence>
<name>A0A411WV27_9BURK</name>
<evidence type="ECO:0000313" key="6">
    <source>
        <dbReference type="EMBL" id="QBI00643.1"/>
    </source>
</evidence>
<dbReference type="Pfam" id="PF13411">
    <property type="entry name" value="MerR_1"/>
    <property type="match status" value="1"/>
</dbReference>